<dbReference type="Gene3D" id="3.10.150.10">
    <property type="entry name" value="DNA Polymerase III, subunit A, domain 2"/>
    <property type="match status" value="1"/>
</dbReference>
<evidence type="ECO:0000256" key="1">
    <source>
        <dbReference type="ARBA" id="ARBA00023125"/>
    </source>
</evidence>
<sequence length="335" mass="38355">MKIKTNKLLKILRLLRPGLAQKAIIEQTKHFIFTGTNIITYNDEVCISYPFESDFVYSVPADQFLKILSNIKDEEIDLAVKDESLNLKTKKTKAKFTTEVDNQAAETADEITNKKIRFRKLPEDFMEAIKLCVFSTSKDMSVDQIHLTGVYADGNNVVGSDDFRISHYEMKKELKDSFLIPATSVSSLVSFEIEKYGLKDGWVYFKTKDGILFCSRLIDSDYPDPLEFFDFKGMRVRLPEDLKEIVDNAAILAEGDFDVDKKINVRIEDGKIKCKGESDVGWIETNTKIKFKKSAEFTINPYFFSEVLNKTDTAVIGEDKILFQSDNFKHLIALF</sequence>
<dbReference type="GO" id="GO:0003677">
    <property type="term" value="F:DNA binding"/>
    <property type="evidence" value="ECO:0007669"/>
    <property type="project" value="UniProtKB-KW"/>
</dbReference>
<evidence type="ECO:0008006" key="3">
    <source>
        <dbReference type="Google" id="ProtNLM"/>
    </source>
</evidence>
<reference evidence="2" key="1">
    <citation type="journal article" date="2015" name="Nature">
        <title>Complex archaea that bridge the gap between prokaryotes and eukaryotes.</title>
        <authorList>
            <person name="Spang A."/>
            <person name="Saw J.H."/>
            <person name="Jorgensen S.L."/>
            <person name="Zaremba-Niedzwiedzka K."/>
            <person name="Martijn J."/>
            <person name="Lind A.E."/>
            <person name="van Eijk R."/>
            <person name="Schleper C."/>
            <person name="Guy L."/>
            <person name="Ettema T.J."/>
        </authorList>
    </citation>
    <scope>NUCLEOTIDE SEQUENCE</scope>
</reference>
<dbReference type="GO" id="GO:0006271">
    <property type="term" value="P:DNA strand elongation involved in DNA replication"/>
    <property type="evidence" value="ECO:0007669"/>
    <property type="project" value="TreeGrafter"/>
</dbReference>
<name>A0A0F9JJZ2_9ZZZZ</name>
<dbReference type="SMART" id="SM00480">
    <property type="entry name" value="POL3Bc"/>
    <property type="match status" value="1"/>
</dbReference>
<keyword evidence="1" id="KW-0238">DNA-binding</keyword>
<gene>
    <name evidence="2" type="ORF">LCGC14_1816180</name>
</gene>
<dbReference type="InterPro" id="IPR001001">
    <property type="entry name" value="DNA_polIII_beta"/>
</dbReference>
<dbReference type="GO" id="GO:0009360">
    <property type="term" value="C:DNA polymerase III complex"/>
    <property type="evidence" value="ECO:0007669"/>
    <property type="project" value="InterPro"/>
</dbReference>
<organism evidence="2">
    <name type="scientific">marine sediment metagenome</name>
    <dbReference type="NCBI Taxonomy" id="412755"/>
    <lineage>
        <taxon>unclassified sequences</taxon>
        <taxon>metagenomes</taxon>
        <taxon>ecological metagenomes</taxon>
    </lineage>
</organism>
<dbReference type="PANTHER" id="PTHR30478">
    <property type="entry name" value="DNA POLYMERASE III SUBUNIT BETA"/>
    <property type="match status" value="1"/>
</dbReference>
<proteinExistence type="predicted"/>
<accession>A0A0F9JJZ2</accession>
<comment type="caution">
    <text evidence="2">The sequence shown here is derived from an EMBL/GenBank/DDBJ whole genome shotgun (WGS) entry which is preliminary data.</text>
</comment>
<dbReference type="EMBL" id="LAZR01017717">
    <property type="protein sequence ID" value="KKL99262.1"/>
    <property type="molecule type" value="Genomic_DNA"/>
</dbReference>
<protein>
    <recommendedName>
        <fullName evidence="3">DNA polymerase III beta sliding clamp central domain-containing protein</fullName>
    </recommendedName>
</protein>
<dbReference type="Gene3D" id="3.70.10.10">
    <property type="match status" value="1"/>
</dbReference>
<dbReference type="PANTHER" id="PTHR30478:SF0">
    <property type="entry name" value="BETA SLIDING CLAMP"/>
    <property type="match status" value="1"/>
</dbReference>
<dbReference type="AlphaFoldDB" id="A0A0F9JJZ2"/>
<evidence type="ECO:0000313" key="2">
    <source>
        <dbReference type="EMBL" id="KKL99262.1"/>
    </source>
</evidence>